<keyword evidence="8" id="KW-1185">Reference proteome</keyword>
<protein>
    <recommendedName>
        <fullName evidence="4">40S ribosomal protein S25</fullName>
    </recommendedName>
</protein>
<dbReference type="EMBL" id="RWGY01000039">
    <property type="protein sequence ID" value="TVU10578.1"/>
    <property type="molecule type" value="Genomic_DNA"/>
</dbReference>
<dbReference type="AlphaFoldDB" id="A0A5J9TH54"/>
<evidence type="ECO:0000256" key="4">
    <source>
        <dbReference type="RuleBase" id="RU366057"/>
    </source>
</evidence>
<comment type="caution">
    <text evidence="7">The sequence shown here is derived from an EMBL/GenBank/DDBJ whole genome shotgun (WGS) entry which is preliminary data.</text>
</comment>
<sequence>MIGRWSDEPAQNPSLQVIYLRAHPPCRLLPPPPLSALRRFSCLAPPRPPTASSAMAPKKDKAPPPSSKPAKSGGGKQKKKKWSKGKQKEKVNNAILFDQATYDKMLTEVPKMKQITPSVLSERLRVNGSLARRAIKDLMAKGLIRMVSVHSSQQIYTRATNT</sequence>
<evidence type="ECO:0000256" key="2">
    <source>
        <dbReference type="ARBA" id="ARBA00022980"/>
    </source>
</evidence>
<dbReference type="Gramene" id="TVU10578">
    <property type="protein sequence ID" value="TVU10578"/>
    <property type="gene ID" value="EJB05_44119"/>
</dbReference>
<dbReference type="PANTHER" id="PTHR12850">
    <property type="entry name" value="40S RIBOSOMAL PROTEIN S25"/>
    <property type="match status" value="1"/>
</dbReference>
<keyword evidence="2 4" id="KW-0689">Ribosomal protein</keyword>
<feature type="non-terminal residue" evidence="7">
    <location>
        <position position="1"/>
    </location>
</feature>
<evidence type="ECO:0000256" key="5">
    <source>
        <dbReference type="SAM" id="MobiDB-lite"/>
    </source>
</evidence>
<accession>A0A5J9TH54</accession>
<feature type="region of interest" description="Disordered" evidence="5">
    <location>
        <begin position="37"/>
        <end position="90"/>
    </location>
</feature>
<evidence type="ECO:0000256" key="1">
    <source>
        <dbReference type="ARBA" id="ARBA00009106"/>
    </source>
</evidence>
<evidence type="ECO:0000256" key="3">
    <source>
        <dbReference type="ARBA" id="ARBA00023274"/>
    </source>
</evidence>
<gene>
    <name evidence="6" type="ORF">EJB05_44119</name>
    <name evidence="7" type="ORF">EJB05_44157</name>
</gene>
<feature type="compositionally biased region" description="Basic residues" evidence="5">
    <location>
        <begin position="76"/>
        <end position="85"/>
    </location>
</feature>
<dbReference type="EMBL" id="RWGY01000039">
    <property type="protein sequence ID" value="TVU10614.1"/>
    <property type="molecule type" value="Genomic_DNA"/>
</dbReference>
<evidence type="ECO:0000313" key="7">
    <source>
        <dbReference type="EMBL" id="TVU10614.1"/>
    </source>
</evidence>
<dbReference type="OrthoDB" id="1732547at2759"/>
<organism evidence="7 8">
    <name type="scientific">Eragrostis curvula</name>
    <name type="common">weeping love grass</name>
    <dbReference type="NCBI Taxonomy" id="38414"/>
    <lineage>
        <taxon>Eukaryota</taxon>
        <taxon>Viridiplantae</taxon>
        <taxon>Streptophyta</taxon>
        <taxon>Embryophyta</taxon>
        <taxon>Tracheophyta</taxon>
        <taxon>Spermatophyta</taxon>
        <taxon>Magnoliopsida</taxon>
        <taxon>Liliopsida</taxon>
        <taxon>Poales</taxon>
        <taxon>Poaceae</taxon>
        <taxon>PACMAD clade</taxon>
        <taxon>Chloridoideae</taxon>
        <taxon>Eragrostideae</taxon>
        <taxon>Eragrostidinae</taxon>
        <taxon>Eragrostis</taxon>
    </lineage>
</organism>
<dbReference type="Gene3D" id="3.30.63.20">
    <property type="match status" value="1"/>
</dbReference>
<comment type="similarity">
    <text evidence="1 4">Belongs to the eukaryotic ribosomal protein eS25 family.</text>
</comment>
<reference evidence="7 8" key="1">
    <citation type="journal article" date="2019" name="Sci. Rep.">
        <title>A high-quality genome of Eragrostis curvula grass provides insights into Poaceae evolution and supports new strategies to enhance forage quality.</title>
        <authorList>
            <person name="Carballo J."/>
            <person name="Santos B.A.C.M."/>
            <person name="Zappacosta D."/>
            <person name="Garbus I."/>
            <person name="Selva J.P."/>
            <person name="Gallo C.A."/>
            <person name="Diaz A."/>
            <person name="Albertini E."/>
            <person name="Caccamo M."/>
            <person name="Echenique V."/>
        </authorList>
    </citation>
    <scope>NUCLEOTIDE SEQUENCE [LARGE SCALE GENOMIC DNA]</scope>
    <source>
        <strain evidence="8">cv. Victoria</strain>
        <tissue evidence="7">Leaf</tissue>
    </source>
</reference>
<dbReference type="Gramene" id="TVU10614">
    <property type="protein sequence ID" value="TVU10614"/>
    <property type="gene ID" value="EJB05_44157"/>
</dbReference>
<evidence type="ECO:0000313" key="6">
    <source>
        <dbReference type="EMBL" id="TVU10578.1"/>
    </source>
</evidence>
<dbReference type="FunFam" id="3.30.63.20:FF:000001">
    <property type="entry name" value="40S ribosomal protein S25"/>
    <property type="match status" value="1"/>
</dbReference>
<name>A0A5J9TH54_9POAL</name>
<dbReference type="GO" id="GO:1990904">
    <property type="term" value="C:ribonucleoprotein complex"/>
    <property type="evidence" value="ECO:0007669"/>
    <property type="project" value="UniProtKB-KW"/>
</dbReference>
<dbReference type="Pfam" id="PF03297">
    <property type="entry name" value="Ribosomal_S25"/>
    <property type="match status" value="1"/>
</dbReference>
<dbReference type="Proteomes" id="UP000324897">
    <property type="component" value="Chromosome 3"/>
</dbReference>
<dbReference type="GO" id="GO:0005840">
    <property type="term" value="C:ribosome"/>
    <property type="evidence" value="ECO:0007669"/>
    <property type="project" value="UniProtKB-KW"/>
</dbReference>
<proteinExistence type="inferred from homology"/>
<keyword evidence="3 4" id="KW-0687">Ribonucleoprotein</keyword>
<dbReference type="InterPro" id="IPR004977">
    <property type="entry name" value="Ribosomal_eS25"/>
</dbReference>
<evidence type="ECO:0000313" key="8">
    <source>
        <dbReference type="Proteomes" id="UP000324897"/>
    </source>
</evidence>